<dbReference type="AlphaFoldDB" id="A0A6N4QRK9"/>
<gene>
    <name evidence="3" type="ORF">EHQ83_02900</name>
</gene>
<sequence length="383" mass="42428">MEESGMEREEKIKEILLDGKQNDLSPSVEWLAKGLGNSWVEYSPQGGDFESLYARALSEKSDDSSLDRSNVGGGIAATRKNNVLSFSDFAKNKLVIGLSAAAIFLFAVTLGYYSILKDKTPVGSEKGGVEISQVEGEAYLTSSDPKDKILLKPGVRIQEGQRVVTAPGAILNLKVSDGIAVRILPDSEVSFRLIDLSTHYKIGIDLEKGELLAHIHKNLKKEEFIVRSENVSAEVRGTSFSFQNVPGEGTRVRVLEGRVAISAREESKNTAPEGEQVLEPNQGIFVNQKGFVRSRLNDAEKERLGTEFEKLPIDEIPRDKNRVYASKQELLTEFQRMERIVLVDGKSIEGVIVDMDENAMYVQTLEKEITIERASVSEVIQLH</sequence>
<evidence type="ECO:0000313" key="4">
    <source>
        <dbReference type="Proteomes" id="UP000297613"/>
    </source>
</evidence>
<dbReference type="InterPro" id="IPR006860">
    <property type="entry name" value="FecR"/>
</dbReference>
<evidence type="ECO:0000259" key="2">
    <source>
        <dbReference type="Pfam" id="PF04773"/>
    </source>
</evidence>
<dbReference type="PANTHER" id="PTHR30273:SF2">
    <property type="entry name" value="PROTEIN FECR"/>
    <property type="match status" value="1"/>
</dbReference>
<evidence type="ECO:0000313" key="3">
    <source>
        <dbReference type="EMBL" id="TGL88401.1"/>
    </source>
</evidence>
<reference evidence="3 4" key="1">
    <citation type="journal article" date="2019" name="PLoS Negl. Trop. Dis.">
        <title>Revisiting the worldwide diversity of Leptospira species in the environment.</title>
        <authorList>
            <person name="Vincent A.T."/>
            <person name="Schiettekatte O."/>
            <person name="Bourhy P."/>
            <person name="Veyrier F.J."/>
            <person name="Picardeau M."/>
        </authorList>
    </citation>
    <scope>NUCLEOTIDE SEQUENCE [LARGE SCALE GENOMIC DNA]</scope>
    <source>
        <strain evidence="3 4">201702445</strain>
    </source>
</reference>
<dbReference type="Gene3D" id="2.60.120.1440">
    <property type="match status" value="1"/>
</dbReference>
<feature type="domain" description="FecR protein" evidence="2">
    <location>
        <begin position="162"/>
        <end position="259"/>
    </location>
</feature>
<dbReference type="RefSeq" id="WP_135570366.1">
    <property type="nucleotide sequence ID" value="NZ_RQGK01000058.1"/>
</dbReference>
<protein>
    <submittedName>
        <fullName evidence="3">Iron dicitrate transport regulator FecR</fullName>
    </submittedName>
</protein>
<proteinExistence type="predicted"/>
<keyword evidence="1" id="KW-1133">Transmembrane helix</keyword>
<accession>A0A6N4QRK9</accession>
<evidence type="ECO:0000256" key="1">
    <source>
        <dbReference type="SAM" id="Phobius"/>
    </source>
</evidence>
<keyword evidence="1" id="KW-0472">Membrane</keyword>
<dbReference type="Proteomes" id="UP000297613">
    <property type="component" value="Unassembled WGS sequence"/>
</dbReference>
<keyword evidence="1" id="KW-0812">Transmembrane</keyword>
<dbReference type="GO" id="GO:0016989">
    <property type="term" value="F:sigma factor antagonist activity"/>
    <property type="evidence" value="ECO:0007669"/>
    <property type="project" value="TreeGrafter"/>
</dbReference>
<dbReference type="InterPro" id="IPR012373">
    <property type="entry name" value="Ferrdict_sens_TM"/>
</dbReference>
<dbReference type="PANTHER" id="PTHR30273">
    <property type="entry name" value="PERIPLASMIC SIGNAL SENSOR AND SIGMA FACTOR ACTIVATOR FECR-RELATED"/>
    <property type="match status" value="1"/>
</dbReference>
<dbReference type="Pfam" id="PF04773">
    <property type="entry name" value="FecR"/>
    <property type="match status" value="1"/>
</dbReference>
<name>A0A6N4QRK9_9LEPT</name>
<feature type="transmembrane region" description="Helical" evidence="1">
    <location>
        <begin position="94"/>
        <end position="115"/>
    </location>
</feature>
<dbReference type="EMBL" id="RQGM01000011">
    <property type="protein sequence ID" value="TGL88401.1"/>
    <property type="molecule type" value="Genomic_DNA"/>
</dbReference>
<comment type="caution">
    <text evidence="3">The sequence shown here is derived from an EMBL/GenBank/DDBJ whole genome shotgun (WGS) entry which is preliminary data.</text>
</comment>
<organism evidence="3 4">
    <name type="scientific">Leptospira yasudae</name>
    <dbReference type="NCBI Taxonomy" id="2202201"/>
    <lineage>
        <taxon>Bacteria</taxon>
        <taxon>Pseudomonadati</taxon>
        <taxon>Spirochaetota</taxon>
        <taxon>Spirochaetia</taxon>
        <taxon>Leptospirales</taxon>
        <taxon>Leptospiraceae</taxon>
        <taxon>Leptospira</taxon>
    </lineage>
</organism>